<gene>
    <name evidence="2" type="ordered locus">AciX9_4549</name>
</gene>
<sequence length="110" mass="12142">MATATKTTGSQFDGLLAPRKRPQPEEPEAAPVGTDDTAPTSRVSVAKSKAKSLAKSKNDAYQGRTFYVRKKTYAECDYVLKSNDDPRDMSDLAEELLSTWLINEAKRSAR</sequence>
<dbReference type="EMBL" id="CP002484">
    <property type="protein sequence ID" value="ADW71484.1"/>
    <property type="molecule type" value="Genomic_DNA"/>
</dbReference>
<proteinExistence type="predicted"/>
<reference evidence="3" key="1">
    <citation type="submission" date="2011-01" db="EMBL/GenBank/DDBJ databases">
        <title>Complete sequence of plasmid4 of Acidobacterium sp. MP5ACTX9.</title>
        <authorList>
            <consortium name="US DOE Joint Genome Institute"/>
            <person name="Lucas S."/>
            <person name="Copeland A."/>
            <person name="Lapidus A."/>
            <person name="Cheng J.-F."/>
            <person name="Goodwin L."/>
            <person name="Pitluck S."/>
            <person name="Teshima H."/>
            <person name="Detter J.C."/>
            <person name="Han C."/>
            <person name="Tapia R."/>
            <person name="Land M."/>
            <person name="Hauser L."/>
            <person name="Kyrpides N."/>
            <person name="Ivanova N."/>
            <person name="Ovchinnikova G."/>
            <person name="Pagani I."/>
            <person name="Rawat S.R."/>
            <person name="Mannisto M."/>
            <person name="Haggblom M.M."/>
            <person name="Woyke T."/>
        </authorList>
    </citation>
    <scope>NUCLEOTIDE SEQUENCE [LARGE SCALE GENOMIC DNA]</scope>
    <source>
        <strain evidence="3">MP5ACTX9</strain>
        <plasmid evidence="3">Plasmid pACIX904</plasmid>
    </source>
</reference>
<keyword evidence="2" id="KW-0614">Plasmid</keyword>
<dbReference type="Proteomes" id="UP000000343">
    <property type="component" value="Plasmid pACIX904"/>
</dbReference>
<dbReference type="PaxDb" id="1198114-AciX9_4549"/>
<geneLocation type="plasmid" evidence="2 3">
    <name>pACIX904</name>
</geneLocation>
<dbReference type="AlphaFoldDB" id="E8X7Q0"/>
<dbReference type="RefSeq" id="WP_013573203.1">
    <property type="nucleotide sequence ID" value="NC_015059.1"/>
</dbReference>
<feature type="region of interest" description="Disordered" evidence="1">
    <location>
        <begin position="1"/>
        <end position="54"/>
    </location>
</feature>
<evidence type="ECO:0000256" key="1">
    <source>
        <dbReference type="SAM" id="MobiDB-lite"/>
    </source>
</evidence>
<protein>
    <submittedName>
        <fullName evidence="2">Uncharacterized protein</fullName>
    </submittedName>
</protein>
<feature type="compositionally biased region" description="Polar residues" evidence="1">
    <location>
        <begin position="1"/>
        <end position="11"/>
    </location>
</feature>
<dbReference type="OrthoDB" id="9937642at2"/>
<keyword evidence="3" id="KW-1185">Reference proteome</keyword>
<name>E8X7Q0_GRATM</name>
<dbReference type="KEGG" id="acm:AciX9_4549"/>
<evidence type="ECO:0000313" key="2">
    <source>
        <dbReference type="EMBL" id="ADW71484.1"/>
    </source>
</evidence>
<evidence type="ECO:0000313" key="3">
    <source>
        <dbReference type="Proteomes" id="UP000000343"/>
    </source>
</evidence>
<accession>E8X7Q0</accession>
<organism evidence="3">
    <name type="scientific">Granulicella tundricola (strain ATCC BAA-1859 / DSM 23138 / MP5ACTX9)</name>
    <dbReference type="NCBI Taxonomy" id="1198114"/>
    <lineage>
        <taxon>Bacteria</taxon>
        <taxon>Pseudomonadati</taxon>
        <taxon>Acidobacteriota</taxon>
        <taxon>Terriglobia</taxon>
        <taxon>Terriglobales</taxon>
        <taxon>Acidobacteriaceae</taxon>
        <taxon>Granulicella</taxon>
    </lineage>
</organism>
<dbReference type="HOGENOM" id="CLU_2167403_0_0_0"/>